<organism evidence="2 3">
    <name type="scientific">Penicillium solitum</name>
    <dbReference type="NCBI Taxonomy" id="60172"/>
    <lineage>
        <taxon>Eukaryota</taxon>
        <taxon>Fungi</taxon>
        <taxon>Dikarya</taxon>
        <taxon>Ascomycota</taxon>
        <taxon>Pezizomycotina</taxon>
        <taxon>Eurotiomycetes</taxon>
        <taxon>Eurotiomycetidae</taxon>
        <taxon>Eurotiales</taxon>
        <taxon>Aspergillaceae</taxon>
        <taxon>Penicillium</taxon>
    </lineage>
</organism>
<feature type="region of interest" description="Disordered" evidence="1">
    <location>
        <begin position="240"/>
        <end position="300"/>
    </location>
</feature>
<name>A0A1V6PQF3_9EURO</name>
<feature type="non-terminal residue" evidence="2">
    <location>
        <position position="1"/>
    </location>
</feature>
<accession>A0A1V6PQF3</accession>
<protein>
    <submittedName>
        <fullName evidence="2">Uncharacterized protein</fullName>
    </submittedName>
</protein>
<dbReference type="AlphaFoldDB" id="A0A1V6PQF3"/>
<feature type="compositionally biased region" description="Low complexity" evidence="1">
    <location>
        <begin position="69"/>
        <end position="84"/>
    </location>
</feature>
<proteinExistence type="predicted"/>
<gene>
    <name evidence="2" type="ORF">PENSOL_c322G07005</name>
</gene>
<dbReference type="Proteomes" id="UP000191612">
    <property type="component" value="Unassembled WGS sequence"/>
</dbReference>
<evidence type="ECO:0000313" key="2">
    <source>
        <dbReference type="EMBL" id="OQD79270.1"/>
    </source>
</evidence>
<comment type="caution">
    <text evidence="2">The sequence shown here is derived from an EMBL/GenBank/DDBJ whole genome shotgun (WGS) entry which is preliminary data.</text>
</comment>
<feature type="compositionally biased region" description="Basic and acidic residues" evidence="1">
    <location>
        <begin position="288"/>
        <end position="298"/>
    </location>
</feature>
<feature type="compositionally biased region" description="Low complexity" evidence="1">
    <location>
        <begin position="241"/>
        <end position="267"/>
    </location>
</feature>
<dbReference type="EMBL" id="MDYO01000321">
    <property type="protein sequence ID" value="OQD79270.1"/>
    <property type="molecule type" value="Genomic_DNA"/>
</dbReference>
<evidence type="ECO:0000313" key="3">
    <source>
        <dbReference type="Proteomes" id="UP000191612"/>
    </source>
</evidence>
<reference evidence="3" key="1">
    <citation type="journal article" date="2017" name="Nat. Microbiol.">
        <title>Global analysis of biosynthetic gene clusters reveals vast potential of secondary metabolite production in Penicillium species.</title>
        <authorList>
            <person name="Nielsen J.C."/>
            <person name="Grijseels S."/>
            <person name="Prigent S."/>
            <person name="Ji B."/>
            <person name="Dainat J."/>
            <person name="Nielsen K.F."/>
            <person name="Frisvad J.C."/>
            <person name="Workman M."/>
            <person name="Nielsen J."/>
        </authorList>
    </citation>
    <scope>NUCLEOTIDE SEQUENCE [LARGE SCALE GENOMIC DNA]</scope>
    <source>
        <strain evidence="3">IBT 29525</strain>
    </source>
</reference>
<sequence length="382" mass="41166">FCFPLHFFGDIDQLVVTMSFPAVNPLAGPSPDPLAAPDENSEGNTMDLRSLGASSPLSAPQDSPDMETSSAGASQPSADQSPSPRFVNLDAEDATEWPAGLGDALQPVLPGDVRGMLGALQEEWEKIGGEVDWPQADGVFQLRAVISHNHQVAVIGQCIGVAAPSGEECARCRRSAGCFASCRVVAFRESPSKSTVVSLGSCMCCHFAGVARACSLRADAPAWALDALRVHSPEFQYPAITSASKSPSQPTTPASAPRSAASRFLSSVSNRLSRKRPRTSPSAADLPLRPRVESREDVLQESDPITPRWRSVLTRELFEAPPDVRLQMERRLTEEIAQMQVNVDLVRRDLRGLESLRGQEAMERAAGEEEVDTVWADHVADL</sequence>
<evidence type="ECO:0000256" key="1">
    <source>
        <dbReference type="SAM" id="MobiDB-lite"/>
    </source>
</evidence>
<feature type="compositionally biased region" description="Polar residues" evidence="1">
    <location>
        <begin position="52"/>
        <end position="61"/>
    </location>
</feature>
<keyword evidence="3" id="KW-1185">Reference proteome</keyword>
<dbReference type="Pfam" id="PF12511">
    <property type="entry name" value="DUF3716"/>
    <property type="match status" value="1"/>
</dbReference>
<dbReference type="InterPro" id="IPR022190">
    <property type="entry name" value="DUF3716"/>
</dbReference>
<feature type="region of interest" description="Disordered" evidence="1">
    <location>
        <begin position="29"/>
        <end position="86"/>
    </location>
</feature>